<dbReference type="Proteomes" id="UP000270230">
    <property type="component" value="Unassembled WGS sequence"/>
</dbReference>
<accession>A0A3M7CZG0</accession>
<sequence>MSRKGCASDNVFSKYCAELSVPRLITTWRIEMSKTQLMRAMTDRGYRFDLNQFSADQLLQLLRESDVLYHQVRKDGVDSKRESITTATARSEKSNEPKQPAAQLHSGTSGIQVLPEIDFNLPRVHSKQGVEDAAASARERAHTSQGDSGRQVLAENSLKRKSEPDDEEQAEREIEHKRKQKTQKGKVDQEFKQRVDDVQSRLSALARKVRLETSVIRKIHSLRGKYVDFRGPMKEVFELVKAGHQTTMERKAMYESWGKKTKPQYEENLEKEKKEIAEVESLLAELQ</sequence>
<name>A0A3M7CZG0_HORWE</name>
<organism evidence="2 3">
    <name type="scientific">Hortaea werneckii</name>
    <name type="common">Black yeast</name>
    <name type="synonym">Cladosporium werneckii</name>
    <dbReference type="NCBI Taxonomy" id="91943"/>
    <lineage>
        <taxon>Eukaryota</taxon>
        <taxon>Fungi</taxon>
        <taxon>Dikarya</taxon>
        <taxon>Ascomycota</taxon>
        <taxon>Pezizomycotina</taxon>
        <taxon>Dothideomycetes</taxon>
        <taxon>Dothideomycetidae</taxon>
        <taxon>Mycosphaerellales</taxon>
        <taxon>Teratosphaeriaceae</taxon>
        <taxon>Hortaea</taxon>
    </lineage>
</organism>
<evidence type="ECO:0000313" key="2">
    <source>
        <dbReference type="EMBL" id="RMY57343.1"/>
    </source>
</evidence>
<reference evidence="2 3" key="1">
    <citation type="journal article" date="2018" name="BMC Genomics">
        <title>Genomic evidence for intraspecific hybridization in a clonal and extremely halotolerant yeast.</title>
        <authorList>
            <person name="Gostincar C."/>
            <person name="Stajich J.E."/>
            <person name="Zupancic J."/>
            <person name="Zalar P."/>
            <person name="Gunde-Cimerman N."/>
        </authorList>
    </citation>
    <scope>NUCLEOTIDE SEQUENCE [LARGE SCALE GENOMIC DNA]</scope>
    <source>
        <strain evidence="2 3">EXF-151</strain>
    </source>
</reference>
<feature type="region of interest" description="Disordered" evidence="1">
    <location>
        <begin position="128"/>
        <end position="190"/>
    </location>
</feature>
<protein>
    <submittedName>
        <fullName evidence="2">Uncharacterized protein</fullName>
    </submittedName>
</protein>
<dbReference type="VEuPathDB" id="FungiDB:BTJ68_15137"/>
<feature type="region of interest" description="Disordered" evidence="1">
    <location>
        <begin position="78"/>
        <end position="107"/>
    </location>
</feature>
<dbReference type="OrthoDB" id="3882613at2759"/>
<evidence type="ECO:0000313" key="3">
    <source>
        <dbReference type="Proteomes" id="UP000270230"/>
    </source>
</evidence>
<evidence type="ECO:0000256" key="1">
    <source>
        <dbReference type="SAM" id="MobiDB-lite"/>
    </source>
</evidence>
<proteinExistence type="predicted"/>
<dbReference type="EMBL" id="QWIN01000171">
    <property type="protein sequence ID" value="RMY57343.1"/>
    <property type="molecule type" value="Genomic_DNA"/>
</dbReference>
<gene>
    <name evidence="2" type="ORF">D0865_03172</name>
</gene>
<comment type="caution">
    <text evidence="2">The sequence shown here is derived from an EMBL/GenBank/DDBJ whole genome shotgun (WGS) entry which is preliminary data.</text>
</comment>
<dbReference type="AlphaFoldDB" id="A0A3M7CZG0"/>